<protein>
    <submittedName>
        <fullName evidence="1">Uncharacterized protein</fullName>
    </submittedName>
</protein>
<comment type="caution">
    <text evidence="1">The sequence shown here is derived from an EMBL/GenBank/DDBJ whole genome shotgun (WGS) entry which is preliminary data.</text>
</comment>
<dbReference type="AlphaFoldDB" id="A0A438I171"/>
<sequence length="117" mass="13594">MAERRQWEVWERGECGDTEATSNARVGRACPHLMHLRGRNFFWTRFTELRMDPEVPPSLVDKVNVVAENPLTREFINLWVLILQTENGMYPKASAIHDSMDHDEIEPEPKMCNLDGI</sequence>
<gene>
    <name evidence="1" type="ORF">CK203_031016</name>
</gene>
<name>A0A438I171_VITVI</name>
<dbReference type="EMBL" id="QGNW01000154">
    <property type="protein sequence ID" value="RVW90453.1"/>
    <property type="molecule type" value="Genomic_DNA"/>
</dbReference>
<dbReference type="Proteomes" id="UP000288805">
    <property type="component" value="Unassembled WGS sequence"/>
</dbReference>
<accession>A0A438I171</accession>
<organism evidence="1 2">
    <name type="scientific">Vitis vinifera</name>
    <name type="common">Grape</name>
    <dbReference type="NCBI Taxonomy" id="29760"/>
    <lineage>
        <taxon>Eukaryota</taxon>
        <taxon>Viridiplantae</taxon>
        <taxon>Streptophyta</taxon>
        <taxon>Embryophyta</taxon>
        <taxon>Tracheophyta</taxon>
        <taxon>Spermatophyta</taxon>
        <taxon>Magnoliopsida</taxon>
        <taxon>eudicotyledons</taxon>
        <taxon>Gunneridae</taxon>
        <taxon>Pentapetalae</taxon>
        <taxon>rosids</taxon>
        <taxon>Vitales</taxon>
        <taxon>Vitaceae</taxon>
        <taxon>Viteae</taxon>
        <taxon>Vitis</taxon>
    </lineage>
</organism>
<proteinExistence type="predicted"/>
<evidence type="ECO:0000313" key="2">
    <source>
        <dbReference type="Proteomes" id="UP000288805"/>
    </source>
</evidence>
<reference evidence="1 2" key="1">
    <citation type="journal article" date="2018" name="PLoS Genet.">
        <title>Population sequencing reveals clonal diversity and ancestral inbreeding in the grapevine cultivar Chardonnay.</title>
        <authorList>
            <person name="Roach M.J."/>
            <person name="Johnson D.L."/>
            <person name="Bohlmann J."/>
            <person name="van Vuuren H.J."/>
            <person name="Jones S.J."/>
            <person name="Pretorius I.S."/>
            <person name="Schmidt S.A."/>
            <person name="Borneman A.R."/>
        </authorList>
    </citation>
    <scope>NUCLEOTIDE SEQUENCE [LARGE SCALE GENOMIC DNA]</scope>
    <source>
        <strain evidence="2">cv. Chardonnay</strain>
        <tissue evidence="1">Leaf</tissue>
    </source>
</reference>
<evidence type="ECO:0000313" key="1">
    <source>
        <dbReference type="EMBL" id="RVW90453.1"/>
    </source>
</evidence>